<protein>
    <submittedName>
        <fullName evidence="1">PD-(D/E)XK motif protein</fullName>
    </submittedName>
</protein>
<proteinExistence type="predicted"/>
<gene>
    <name evidence="1" type="ORF">ABCQ75_12935</name>
</gene>
<comment type="caution">
    <text evidence="1">The sequence shown here is derived from an EMBL/GenBank/DDBJ whole genome shotgun (WGS) entry which is preliminary data.</text>
</comment>
<organism evidence="1 2">
    <name type="scientific">Sinomonas halotolerans</name>
    <dbReference type="NCBI Taxonomy" id="1644133"/>
    <lineage>
        <taxon>Bacteria</taxon>
        <taxon>Bacillati</taxon>
        <taxon>Actinomycetota</taxon>
        <taxon>Actinomycetes</taxon>
        <taxon>Micrococcales</taxon>
        <taxon>Micrococcaceae</taxon>
        <taxon>Sinomonas</taxon>
    </lineage>
</organism>
<sequence>MTSTWTVEAWLDSVRNGLVGLRELDPETATRLVYGCDHYGRLQFGMISPYPVGRPDLSRVVTVENGRRSDGSWMLLLTLDDAQFTDVFGRLCGHVYETVARATSARKGTDAALACLATWRELFRSSNQNRLGLEGCRGLYAELVFGFRVLAPAVGLSTALDAWEGPFGADQDFQIGNDRFEVKSVHPTARSVTIANEYQLAEGGALVCAAVSDAKVAEPGFESLGAVVEAIRSEILSSSSDIQSFDDALSELRYDVSDDYYRSVYLRLDSLSYFDIRPGFPRILPGDLPKGVGRVKYNIEWDAIEPFRVDETQAVPKIILGGE</sequence>
<reference evidence="1 2" key="1">
    <citation type="submission" date="2024-05" db="EMBL/GenBank/DDBJ databases">
        <title>Sinomonas sp. nov., isolated from a waste landfill.</title>
        <authorList>
            <person name="Zhao Y."/>
        </authorList>
    </citation>
    <scope>NUCLEOTIDE SEQUENCE [LARGE SCALE GENOMIC DNA]</scope>
    <source>
        <strain evidence="1 2">CCTCC AB2014300</strain>
    </source>
</reference>
<evidence type="ECO:0000313" key="2">
    <source>
        <dbReference type="Proteomes" id="UP001422074"/>
    </source>
</evidence>
<dbReference type="EMBL" id="JBDFRB010000013">
    <property type="protein sequence ID" value="MEN2745433.1"/>
    <property type="molecule type" value="Genomic_DNA"/>
</dbReference>
<name>A0ABU9X1V2_9MICC</name>
<dbReference type="InterPro" id="IPR025534">
    <property type="entry name" value="DUF4420"/>
</dbReference>
<dbReference type="Pfam" id="PF14390">
    <property type="entry name" value="DUF4420"/>
    <property type="match status" value="1"/>
</dbReference>
<evidence type="ECO:0000313" key="1">
    <source>
        <dbReference type="EMBL" id="MEN2745433.1"/>
    </source>
</evidence>
<dbReference type="RefSeq" id="WP_345885799.1">
    <property type="nucleotide sequence ID" value="NZ_JBDFRB010000013.1"/>
</dbReference>
<accession>A0ABU9X1V2</accession>
<dbReference type="Proteomes" id="UP001422074">
    <property type="component" value="Unassembled WGS sequence"/>
</dbReference>
<keyword evidence="2" id="KW-1185">Reference proteome</keyword>